<evidence type="ECO:0000313" key="2">
    <source>
        <dbReference type="EMBL" id="SEF86677.1"/>
    </source>
</evidence>
<accession>A0A1H5VJE9</accession>
<dbReference type="AlphaFoldDB" id="A0A1H5VJE9"/>
<evidence type="ECO:0000313" key="3">
    <source>
        <dbReference type="Proteomes" id="UP000236723"/>
    </source>
</evidence>
<feature type="region of interest" description="Disordered" evidence="1">
    <location>
        <begin position="57"/>
        <end position="105"/>
    </location>
</feature>
<protein>
    <submittedName>
        <fullName evidence="2">Uncharacterized protein</fullName>
    </submittedName>
</protein>
<dbReference type="OrthoDB" id="3542573at2"/>
<name>A0A1H5VJE9_9ACTN</name>
<organism evidence="2 3">
    <name type="scientific">Thermomonospora echinospora</name>
    <dbReference type="NCBI Taxonomy" id="1992"/>
    <lineage>
        <taxon>Bacteria</taxon>
        <taxon>Bacillati</taxon>
        <taxon>Actinomycetota</taxon>
        <taxon>Actinomycetes</taxon>
        <taxon>Streptosporangiales</taxon>
        <taxon>Thermomonosporaceae</taxon>
        <taxon>Thermomonospora</taxon>
    </lineage>
</organism>
<evidence type="ECO:0000256" key="1">
    <source>
        <dbReference type="SAM" id="MobiDB-lite"/>
    </source>
</evidence>
<reference evidence="3" key="1">
    <citation type="submission" date="2016-10" db="EMBL/GenBank/DDBJ databases">
        <authorList>
            <person name="Varghese N."/>
            <person name="Submissions S."/>
        </authorList>
    </citation>
    <scope>NUCLEOTIDE SEQUENCE [LARGE SCALE GENOMIC DNA]</scope>
    <source>
        <strain evidence="3">DSM 43163</strain>
    </source>
</reference>
<feature type="compositionally biased region" description="Polar residues" evidence="1">
    <location>
        <begin position="95"/>
        <end position="105"/>
    </location>
</feature>
<gene>
    <name evidence="2" type="ORF">SAMN04489712_102324</name>
</gene>
<proteinExistence type="predicted"/>
<sequence length="105" mass="11542">MHPERIAAELDARTDGWAILFGRYTMQLVALHLNGPGVVSASTVAELEHRMALVESAVLPHRNTAQDRPGTRHDPDGTWTPQRPDTTARRASPHDGTQSQGNGRR</sequence>
<dbReference type="Proteomes" id="UP000236723">
    <property type="component" value="Unassembled WGS sequence"/>
</dbReference>
<keyword evidence="3" id="KW-1185">Reference proteome</keyword>
<dbReference type="EMBL" id="FNVO01000002">
    <property type="protein sequence ID" value="SEF86677.1"/>
    <property type="molecule type" value="Genomic_DNA"/>
</dbReference>
<dbReference type="RefSeq" id="WP_103936590.1">
    <property type="nucleotide sequence ID" value="NZ_FNVO01000002.1"/>
</dbReference>